<dbReference type="Gene3D" id="3.40.50.150">
    <property type="entry name" value="Vaccinia Virus protein VP39"/>
    <property type="match status" value="1"/>
</dbReference>
<evidence type="ECO:0000259" key="9">
    <source>
        <dbReference type="Pfam" id="PF08241"/>
    </source>
</evidence>
<comment type="catalytic activity">
    <reaction evidence="1 8">
        <text>malonyl-[ACP] + S-adenosyl-L-methionine = malonyl-[ACP] methyl ester + S-adenosyl-L-homocysteine</text>
        <dbReference type="Rhea" id="RHEA:17105"/>
        <dbReference type="Rhea" id="RHEA-COMP:9623"/>
        <dbReference type="Rhea" id="RHEA-COMP:9954"/>
        <dbReference type="ChEBI" id="CHEBI:57856"/>
        <dbReference type="ChEBI" id="CHEBI:59789"/>
        <dbReference type="ChEBI" id="CHEBI:78449"/>
        <dbReference type="ChEBI" id="CHEBI:78845"/>
        <dbReference type="EC" id="2.1.1.197"/>
    </reaction>
</comment>
<comment type="similarity">
    <text evidence="8">Belongs to the methyltransferase superfamily.</text>
</comment>
<evidence type="ECO:0000313" key="12">
    <source>
        <dbReference type="Proteomes" id="UP000078558"/>
    </source>
</evidence>
<dbReference type="GO" id="GO:0008757">
    <property type="term" value="F:S-adenosylmethionine-dependent methyltransferase activity"/>
    <property type="evidence" value="ECO:0007669"/>
    <property type="project" value="InterPro"/>
</dbReference>
<dbReference type="HAMAP" id="MF_00835">
    <property type="entry name" value="BioC"/>
    <property type="match status" value="1"/>
</dbReference>
<dbReference type="GO" id="GO:0032259">
    <property type="term" value="P:methylation"/>
    <property type="evidence" value="ECO:0007669"/>
    <property type="project" value="UniProtKB-KW"/>
</dbReference>
<dbReference type="EC" id="2.1.1.197" evidence="3 8"/>
<evidence type="ECO:0000256" key="6">
    <source>
        <dbReference type="ARBA" id="ARBA00022691"/>
    </source>
</evidence>
<dbReference type="AlphaFoldDB" id="A0A1C3K507"/>
<reference evidence="11 12" key="2">
    <citation type="submission" date="2017-08" db="EMBL/GenBank/DDBJ databases">
        <authorList>
            <person name="de Groot N.N."/>
        </authorList>
    </citation>
    <scope>NUCLEOTIDE SEQUENCE [LARGE SCALE GENOMIC DNA]</scope>
    <source>
        <strain evidence="11">Orrdi1</strain>
    </source>
</reference>
<dbReference type="InterPro" id="IPR013216">
    <property type="entry name" value="Methyltransf_11"/>
</dbReference>
<evidence type="ECO:0000256" key="2">
    <source>
        <dbReference type="ARBA" id="ARBA00004746"/>
    </source>
</evidence>
<dbReference type="GO" id="GO:0009102">
    <property type="term" value="P:biotin biosynthetic process"/>
    <property type="evidence" value="ECO:0007669"/>
    <property type="project" value="UniProtKB-UniRule"/>
</dbReference>
<keyword evidence="4 8" id="KW-0489">Methyltransferase</keyword>
<dbReference type="OrthoDB" id="9760689at2"/>
<dbReference type="Pfam" id="PF08241">
    <property type="entry name" value="Methyltransf_11"/>
    <property type="match status" value="1"/>
</dbReference>
<comment type="pathway">
    <text evidence="2 8">Cofactor biosynthesis; biotin biosynthesis.</text>
</comment>
<dbReference type="SUPFAM" id="SSF53335">
    <property type="entry name" value="S-adenosyl-L-methionine-dependent methyltransferases"/>
    <property type="match status" value="1"/>
</dbReference>
<evidence type="ECO:0000256" key="3">
    <source>
        <dbReference type="ARBA" id="ARBA00012327"/>
    </source>
</evidence>
<evidence type="ECO:0000256" key="8">
    <source>
        <dbReference type="HAMAP-Rule" id="MF_00835"/>
    </source>
</evidence>
<gene>
    <name evidence="8" type="primary">bioC</name>
    <name evidence="10" type="ORF">ODI_04258</name>
    <name evidence="11" type="ORF">ODI_R0460</name>
</gene>
<proteinExistence type="inferred from homology"/>
<dbReference type="InterPro" id="IPR050602">
    <property type="entry name" value="Malonyl-ACP_OMT"/>
</dbReference>
<evidence type="ECO:0000256" key="5">
    <source>
        <dbReference type="ARBA" id="ARBA00022679"/>
    </source>
</evidence>
<evidence type="ECO:0000313" key="10">
    <source>
        <dbReference type="EMBL" id="SBT26485.1"/>
    </source>
</evidence>
<organism evidence="10 12">
    <name type="scientific">Orrella dioscoreae</name>
    <dbReference type="NCBI Taxonomy" id="1851544"/>
    <lineage>
        <taxon>Bacteria</taxon>
        <taxon>Pseudomonadati</taxon>
        <taxon>Pseudomonadota</taxon>
        <taxon>Betaproteobacteria</taxon>
        <taxon>Burkholderiales</taxon>
        <taxon>Alcaligenaceae</taxon>
        <taxon>Orrella</taxon>
    </lineage>
</organism>
<evidence type="ECO:0000256" key="7">
    <source>
        <dbReference type="ARBA" id="ARBA00022756"/>
    </source>
</evidence>
<dbReference type="InterPro" id="IPR011814">
    <property type="entry name" value="BioC"/>
</dbReference>
<keyword evidence="7 8" id="KW-0093">Biotin biosynthesis</keyword>
<dbReference type="InterPro" id="IPR029063">
    <property type="entry name" value="SAM-dependent_MTases_sf"/>
</dbReference>
<dbReference type="Proteomes" id="UP000078558">
    <property type="component" value="Chromosome I"/>
</dbReference>
<dbReference type="UniPathway" id="UPA00078"/>
<reference evidence="10 12" key="1">
    <citation type="submission" date="2016-06" db="EMBL/GenBank/DDBJ databases">
        <authorList>
            <person name="Kjaerup R.B."/>
            <person name="Dalgaard T.S."/>
            <person name="Juul-Madsen H.R."/>
        </authorList>
    </citation>
    <scope>NUCLEOTIDE SEQUENCE [LARGE SCALE GENOMIC DNA]</scope>
    <source>
        <strain evidence="10">Orrdi1</strain>
    </source>
</reference>
<keyword evidence="5 8" id="KW-0808">Transferase</keyword>
<dbReference type="KEGG" id="odi:ODI_R0460"/>
<dbReference type="CDD" id="cd02440">
    <property type="entry name" value="AdoMet_MTases"/>
    <property type="match status" value="1"/>
</dbReference>
<evidence type="ECO:0000313" key="11">
    <source>
        <dbReference type="EMBL" id="SOE46778.1"/>
    </source>
</evidence>
<dbReference type="PANTHER" id="PTHR13090">
    <property type="entry name" value="ARGININE-HYDROXYLASE NDUFAF5, MITOCHONDRIAL"/>
    <property type="match status" value="1"/>
</dbReference>
<feature type="domain" description="Methyltransferase type 11" evidence="9">
    <location>
        <begin position="53"/>
        <end position="161"/>
    </location>
</feature>
<name>A0A1C3K507_9BURK</name>
<evidence type="ECO:0000256" key="1">
    <source>
        <dbReference type="ARBA" id="ARBA00000852"/>
    </source>
</evidence>
<comment type="function">
    <text evidence="8">Converts the free carboxyl group of a malonyl-thioester to its methyl ester by transfer of a methyl group from S-adenosyl-L-methionine (SAM). It allows to synthesize pimeloyl-ACP via the fatty acid synthetic pathway.</text>
</comment>
<dbReference type="PANTHER" id="PTHR13090:SF1">
    <property type="entry name" value="ARGININE-HYDROXYLASE NDUFAF5, MITOCHONDRIAL"/>
    <property type="match status" value="1"/>
</dbReference>
<evidence type="ECO:0000256" key="4">
    <source>
        <dbReference type="ARBA" id="ARBA00022603"/>
    </source>
</evidence>
<dbReference type="GO" id="GO:0010340">
    <property type="term" value="F:carboxyl-O-methyltransferase activity"/>
    <property type="evidence" value="ECO:0007669"/>
    <property type="project" value="UniProtKB-UniRule"/>
</dbReference>
<sequence>MSSPAPLPLRTDDVRRQFTRRGELAEARFFYDEIATRMDERLGYIRLAPQALLDAGCGTGANLPTLRARYPQAGYTGQDHCAPLLDIARRKHTASGPLGWLKQLGKRQPSVQFVQADLARTELPAESLDLVWSNLALHWHPEPHAVLAEWRRVLRVDGLAMFSWLGPGTLKELRQALADAKLATATPAFVDMHDFGDLLVESGFADPVMDQETITLTYRDPVKLLADVRALGGNPAAARRAGLASRTWRQRLLDALDAQRNADGLIALSMEVSYGHAWRAATRRSAPNETMLSVSAIGRKARD</sequence>
<dbReference type="RefSeq" id="WP_067756307.1">
    <property type="nucleotide sequence ID" value="NZ_LT907988.1"/>
</dbReference>
<keyword evidence="6 8" id="KW-0949">S-adenosyl-L-methionine</keyword>
<keyword evidence="12" id="KW-1185">Reference proteome</keyword>
<dbReference type="EMBL" id="FLRC01000033">
    <property type="protein sequence ID" value="SBT26485.1"/>
    <property type="molecule type" value="Genomic_DNA"/>
</dbReference>
<dbReference type="STRING" id="1851544.ODI_04258"/>
<protein>
    <recommendedName>
        <fullName evidence="3 8">Malonyl-[acyl-carrier protein] O-methyltransferase</fullName>
        <shortName evidence="8">Malonyl-ACP O-methyltransferase</shortName>
        <ecNumber evidence="3 8">2.1.1.197</ecNumber>
    </recommendedName>
    <alternativeName>
        <fullName evidence="8">Biotin synthesis protein BioC</fullName>
    </alternativeName>
</protein>
<accession>A0A1C3K507</accession>
<dbReference type="EMBL" id="LT907988">
    <property type="protein sequence ID" value="SOE46778.1"/>
    <property type="molecule type" value="Genomic_DNA"/>
</dbReference>
<dbReference type="GO" id="GO:0102130">
    <property type="term" value="F:malonyl-CoA methyltransferase activity"/>
    <property type="evidence" value="ECO:0007669"/>
    <property type="project" value="UniProtKB-EC"/>
</dbReference>